<proteinExistence type="predicted"/>
<sequence>MRRPPLPDADRCSLGPLTALLVALPLSVLLAVAEVGMGFLVFGVNVIEVGLRALSVEQTIAIAAGLLLTRHAVRRACLWAGLGRHVPKNAAMPVLACRLAALLPVVATGMIPAVAGFAKGSAALMAWSTLAIALSSPDLVSLWLLRRARRTDLVAPHPRRFGYRLATADPEAAAELTRQNTDHRQDG</sequence>
<dbReference type="Proteomes" id="UP000645257">
    <property type="component" value="Unassembled WGS sequence"/>
</dbReference>
<organism evidence="2 3">
    <name type="scientific">Paludibacterium paludis</name>
    <dbReference type="NCBI Taxonomy" id="1225769"/>
    <lineage>
        <taxon>Bacteria</taxon>
        <taxon>Pseudomonadati</taxon>
        <taxon>Pseudomonadota</taxon>
        <taxon>Betaproteobacteria</taxon>
        <taxon>Neisseriales</taxon>
        <taxon>Chromobacteriaceae</taxon>
        <taxon>Paludibacterium</taxon>
    </lineage>
</organism>
<name>A0A918P5T6_9NEIS</name>
<gene>
    <name evidence="2" type="ORF">GCM10011289_30760</name>
</gene>
<dbReference type="EMBL" id="BMYX01000020">
    <property type="protein sequence ID" value="GGY24958.1"/>
    <property type="molecule type" value="Genomic_DNA"/>
</dbReference>
<feature type="transmembrane region" description="Helical" evidence="1">
    <location>
        <begin position="124"/>
        <end position="145"/>
    </location>
</feature>
<evidence type="ECO:0000313" key="2">
    <source>
        <dbReference type="EMBL" id="GGY24958.1"/>
    </source>
</evidence>
<dbReference type="AlphaFoldDB" id="A0A918P5T6"/>
<dbReference type="RefSeq" id="WP_189535937.1">
    <property type="nucleotide sequence ID" value="NZ_BMYX01000020.1"/>
</dbReference>
<accession>A0A918P5T6</accession>
<evidence type="ECO:0000313" key="3">
    <source>
        <dbReference type="Proteomes" id="UP000645257"/>
    </source>
</evidence>
<reference evidence="2" key="2">
    <citation type="submission" date="2020-09" db="EMBL/GenBank/DDBJ databases">
        <authorList>
            <person name="Sun Q."/>
            <person name="Kim S."/>
        </authorList>
    </citation>
    <scope>NUCLEOTIDE SEQUENCE</scope>
    <source>
        <strain evidence="2">KCTC 32182</strain>
    </source>
</reference>
<keyword evidence="1" id="KW-0472">Membrane</keyword>
<keyword evidence="1" id="KW-0812">Transmembrane</keyword>
<keyword evidence="1" id="KW-1133">Transmembrane helix</keyword>
<reference evidence="2" key="1">
    <citation type="journal article" date="2014" name="Int. J. Syst. Evol. Microbiol.">
        <title>Complete genome sequence of Corynebacterium casei LMG S-19264T (=DSM 44701T), isolated from a smear-ripened cheese.</title>
        <authorList>
            <consortium name="US DOE Joint Genome Institute (JGI-PGF)"/>
            <person name="Walter F."/>
            <person name="Albersmeier A."/>
            <person name="Kalinowski J."/>
            <person name="Ruckert C."/>
        </authorList>
    </citation>
    <scope>NUCLEOTIDE SEQUENCE</scope>
    <source>
        <strain evidence="2">KCTC 32182</strain>
    </source>
</reference>
<keyword evidence="3" id="KW-1185">Reference proteome</keyword>
<feature type="transmembrane region" description="Helical" evidence="1">
    <location>
        <begin position="20"/>
        <end position="43"/>
    </location>
</feature>
<evidence type="ECO:0000256" key="1">
    <source>
        <dbReference type="SAM" id="Phobius"/>
    </source>
</evidence>
<feature type="transmembrane region" description="Helical" evidence="1">
    <location>
        <begin position="90"/>
        <end position="118"/>
    </location>
</feature>
<protein>
    <submittedName>
        <fullName evidence="2">Uncharacterized protein</fullName>
    </submittedName>
</protein>
<comment type="caution">
    <text evidence="2">The sequence shown here is derived from an EMBL/GenBank/DDBJ whole genome shotgun (WGS) entry which is preliminary data.</text>
</comment>